<evidence type="ECO:0000256" key="14">
    <source>
        <dbReference type="ARBA" id="ARBA00023125"/>
    </source>
</evidence>
<dbReference type="GO" id="GO:0046872">
    <property type="term" value="F:metal ion binding"/>
    <property type="evidence" value="ECO:0007669"/>
    <property type="project" value="UniProtKB-KW"/>
</dbReference>
<evidence type="ECO:0000256" key="1">
    <source>
        <dbReference type="ARBA" id="ARBA00001946"/>
    </source>
</evidence>
<dbReference type="SUPFAM" id="SSF56672">
    <property type="entry name" value="DNA/RNA polymerases"/>
    <property type="match status" value="1"/>
</dbReference>
<comment type="cofactor">
    <cofactor evidence="1">
        <name>Mg(2+)</name>
        <dbReference type="ChEBI" id="CHEBI:18420"/>
    </cofactor>
</comment>
<dbReference type="GO" id="GO:0003684">
    <property type="term" value="F:damaged DNA binding"/>
    <property type="evidence" value="ECO:0007669"/>
    <property type="project" value="InterPro"/>
</dbReference>
<dbReference type="GO" id="GO:0006260">
    <property type="term" value="P:DNA replication"/>
    <property type="evidence" value="ECO:0007669"/>
    <property type="project" value="UniProtKB-KW"/>
</dbReference>
<keyword evidence="12" id="KW-0460">Magnesium</keyword>
<evidence type="ECO:0000313" key="18">
    <source>
        <dbReference type="EMBL" id="KEQ15345.1"/>
    </source>
</evidence>
<keyword evidence="9" id="KW-0235">DNA replication</keyword>
<evidence type="ECO:0000256" key="4">
    <source>
        <dbReference type="ARBA" id="ARBA00012417"/>
    </source>
</evidence>
<dbReference type="GO" id="GO:0009432">
    <property type="term" value="P:SOS response"/>
    <property type="evidence" value="ECO:0007669"/>
    <property type="project" value="TreeGrafter"/>
</dbReference>
<dbReference type="eggNOG" id="COG0389">
    <property type="taxonomic scope" value="Bacteria"/>
</dbReference>
<evidence type="ECO:0000256" key="11">
    <source>
        <dbReference type="ARBA" id="ARBA00022763"/>
    </source>
</evidence>
<dbReference type="PANTHER" id="PTHR11076:SF33">
    <property type="entry name" value="DNA POLYMERASE KAPPA"/>
    <property type="match status" value="1"/>
</dbReference>
<organism evidence="18 19">
    <name type="scientific">Endozoicomonas montiporae</name>
    <dbReference type="NCBI Taxonomy" id="1027273"/>
    <lineage>
        <taxon>Bacteria</taxon>
        <taxon>Pseudomonadati</taxon>
        <taxon>Pseudomonadota</taxon>
        <taxon>Gammaproteobacteria</taxon>
        <taxon>Oceanospirillales</taxon>
        <taxon>Endozoicomonadaceae</taxon>
        <taxon>Endozoicomonas</taxon>
    </lineage>
</organism>
<dbReference type="RefSeq" id="WP_034872573.1">
    <property type="nucleotide sequence ID" value="NZ_JOKG01000001.1"/>
</dbReference>
<evidence type="ECO:0000259" key="17">
    <source>
        <dbReference type="PROSITE" id="PS50173"/>
    </source>
</evidence>
<gene>
    <name evidence="18" type="ORF">GZ77_01440</name>
</gene>
<evidence type="ECO:0000256" key="12">
    <source>
        <dbReference type="ARBA" id="ARBA00022842"/>
    </source>
</evidence>
<accession>A0A081NA72</accession>
<evidence type="ECO:0000256" key="5">
    <source>
        <dbReference type="ARBA" id="ARBA00022457"/>
    </source>
</evidence>
<dbReference type="GO" id="GO:0003887">
    <property type="term" value="F:DNA-directed DNA polymerase activity"/>
    <property type="evidence" value="ECO:0007669"/>
    <property type="project" value="UniProtKB-KW"/>
</dbReference>
<dbReference type="Gene3D" id="1.10.150.20">
    <property type="entry name" value="5' to 3' exonuclease, C-terminal subdomain"/>
    <property type="match status" value="1"/>
</dbReference>
<dbReference type="InterPro" id="IPR043502">
    <property type="entry name" value="DNA/RNA_pol_sf"/>
</dbReference>
<dbReference type="Pfam" id="PF21999">
    <property type="entry name" value="IMS_HHH_1"/>
    <property type="match status" value="1"/>
</dbReference>
<keyword evidence="14" id="KW-0238">DNA-binding</keyword>
<proteinExistence type="inferred from homology"/>
<evidence type="ECO:0000256" key="8">
    <source>
        <dbReference type="ARBA" id="ARBA00022695"/>
    </source>
</evidence>
<feature type="domain" description="UmuC" evidence="17">
    <location>
        <begin position="15"/>
        <end position="196"/>
    </location>
</feature>
<dbReference type="Gene3D" id="3.30.70.270">
    <property type="match status" value="1"/>
</dbReference>
<keyword evidence="11" id="KW-0227">DNA damage</keyword>
<reference evidence="18 19" key="1">
    <citation type="submission" date="2014-06" db="EMBL/GenBank/DDBJ databases">
        <title>Whole Genome Sequences of Three Symbiotic Endozoicomonas Bacteria.</title>
        <authorList>
            <person name="Neave M.J."/>
            <person name="Apprill A."/>
            <person name="Voolstra C.R."/>
        </authorList>
    </citation>
    <scope>NUCLEOTIDE SEQUENCE [LARGE SCALE GENOMIC DNA]</scope>
    <source>
        <strain evidence="18 19">LMG 24815</strain>
    </source>
</reference>
<dbReference type="EMBL" id="JOKG01000001">
    <property type="protein sequence ID" value="KEQ15345.1"/>
    <property type="molecule type" value="Genomic_DNA"/>
</dbReference>
<dbReference type="EC" id="2.7.7.7" evidence="4"/>
<dbReference type="InterPro" id="IPR022880">
    <property type="entry name" value="DNApol_IV"/>
</dbReference>
<dbReference type="GO" id="GO:0006281">
    <property type="term" value="P:DNA repair"/>
    <property type="evidence" value="ECO:0007669"/>
    <property type="project" value="UniProtKB-KW"/>
</dbReference>
<dbReference type="InterPro" id="IPR050116">
    <property type="entry name" value="DNA_polymerase-Y"/>
</dbReference>
<keyword evidence="5" id="KW-0515">Mutator protein</keyword>
<sequence length="416" mass="46503">MNSNTIKQKPWSRMIALVDMNAFFASIEQLDRPDWRDRPVCVTNGRTGTCIITASYEARAVGIKTGMRLREARTLSPDLIQAPSRPERYGQVSSSIMSALESITPELEIFSVDEAFLDITSCQQVYDCTVEELGQRIKTCVFNASELLCSVGISSDKTTAKWAAKQQKPDGLTVVLPENAKARLAPVPVTELCGIGSGIGRFLAQYGVLRCGDMQKIPISVLAKRFGNLGRRIWLMAQGMDPDPIHKEIKAPQSIGHGKVIPPNTIDREIVRTYLLHMAEKVAARLRRYELQAQTFAIGVNTRRGWIHRKLQSLHPTADGDQIMALADFFLDVYWDGRGVHQVHIGALDPQIRDNQGELFREDHARKDQLLATLDAVNHRFGEFALCKAPLLNRSDMPNVISPAWRPDGHRNTLKP</sequence>
<dbReference type="Gene3D" id="3.30.1490.100">
    <property type="entry name" value="DNA polymerase, Y-family, little finger domain"/>
    <property type="match status" value="1"/>
</dbReference>
<keyword evidence="15" id="KW-0234">DNA repair</keyword>
<dbReference type="InterPro" id="IPR043128">
    <property type="entry name" value="Rev_trsase/Diguanyl_cyclase"/>
</dbReference>
<comment type="similarity">
    <text evidence="3">Belongs to the DNA polymerase type-Y family.</text>
</comment>
<evidence type="ECO:0000256" key="6">
    <source>
        <dbReference type="ARBA" id="ARBA00022490"/>
    </source>
</evidence>
<evidence type="ECO:0000256" key="7">
    <source>
        <dbReference type="ARBA" id="ARBA00022679"/>
    </source>
</evidence>
<keyword evidence="7" id="KW-0808">Transferase</keyword>
<dbReference type="Proteomes" id="UP000028006">
    <property type="component" value="Unassembled WGS sequence"/>
</dbReference>
<dbReference type="CDD" id="cd03586">
    <property type="entry name" value="PolY_Pol_IV_kappa"/>
    <property type="match status" value="1"/>
</dbReference>
<evidence type="ECO:0000313" key="19">
    <source>
        <dbReference type="Proteomes" id="UP000028006"/>
    </source>
</evidence>
<dbReference type="InterPro" id="IPR053848">
    <property type="entry name" value="IMS_HHH_1"/>
</dbReference>
<evidence type="ECO:0000256" key="2">
    <source>
        <dbReference type="ARBA" id="ARBA00004496"/>
    </source>
</evidence>
<dbReference type="SUPFAM" id="SSF100879">
    <property type="entry name" value="Lesion bypass DNA polymerase (Y-family), little finger domain"/>
    <property type="match status" value="1"/>
</dbReference>
<evidence type="ECO:0000256" key="15">
    <source>
        <dbReference type="ARBA" id="ARBA00023204"/>
    </source>
</evidence>
<comment type="catalytic activity">
    <reaction evidence="16">
        <text>DNA(n) + a 2'-deoxyribonucleoside 5'-triphosphate = DNA(n+1) + diphosphate</text>
        <dbReference type="Rhea" id="RHEA:22508"/>
        <dbReference type="Rhea" id="RHEA-COMP:17339"/>
        <dbReference type="Rhea" id="RHEA-COMP:17340"/>
        <dbReference type="ChEBI" id="CHEBI:33019"/>
        <dbReference type="ChEBI" id="CHEBI:61560"/>
        <dbReference type="ChEBI" id="CHEBI:173112"/>
        <dbReference type="EC" id="2.7.7.7"/>
    </reaction>
</comment>
<dbReference type="InterPro" id="IPR001126">
    <property type="entry name" value="UmuC"/>
</dbReference>
<dbReference type="GO" id="GO:0042276">
    <property type="term" value="P:error-prone translesion synthesis"/>
    <property type="evidence" value="ECO:0007669"/>
    <property type="project" value="TreeGrafter"/>
</dbReference>
<dbReference type="GO" id="GO:0005829">
    <property type="term" value="C:cytosol"/>
    <property type="evidence" value="ECO:0007669"/>
    <property type="project" value="TreeGrafter"/>
</dbReference>
<dbReference type="AlphaFoldDB" id="A0A081NA72"/>
<comment type="subcellular location">
    <subcellularLocation>
        <location evidence="2">Cytoplasm</location>
    </subcellularLocation>
</comment>
<evidence type="ECO:0000256" key="9">
    <source>
        <dbReference type="ARBA" id="ARBA00022705"/>
    </source>
</evidence>
<keyword evidence="8" id="KW-0548">Nucleotidyltransferase</keyword>
<keyword evidence="10" id="KW-0479">Metal-binding</keyword>
<dbReference type="PANTHER" id="PTHR11076">
    <property type="entry name" value="DNA REPAIR POLYMERASE UMUC / TRANSFERASE FAMILY MEMBER"/>
    <property type="match status" value="1"/>
</dbReference>
<keyword evidence="13" id="KW-0239">DNA-directed DNA polymerase</keyword>
<dbReference type="InterPro" id="IPR017961">
    <property type="entry name" value="DNA_pol_Y-fam_little_finger"/>
</dbReference>
<evidence type="ECO:0000256" key="10">
    <source>
        <dbReference type="ARBA" id="ARBA00022723"/>
    </source>
</evidence>
<dbReference type="Gene3D" id="3.40.1170.60">
    <property type="match status" value="1"/>
</dbReference>
<name>A0A081NA72_9GAMM</name>
<dbReference type="Pfam" id="PF11799">
    <property type="entry name" value="IMS_C"/>
    <property type="match status" value="1"/>
</dbReference>
<comment type="caution">
    <text evidence="18">The sequence shown here is derived from an EMBL/GenBank/DDBJ whole genome shotgun (WGS) entry which is preliminary data.</text>
</comment>
<protein>
    <recommendedName>
        <fullName evidence="4">DNA-directed DNA polymerase</fullName>
        <ecNumber evidence="4">2.7.7.7</ecNumber>
    </recommendedName>
</protein>
<evidence type="ECO:0000256" key="3">
    <source>
        <dbReference type="ARBA" id="ARBA00010945"/>
    </source>
</evidence>
<keyword evidence="19" id="KW-1185">Reference proteome</keyword>
<dbReference type="Pfam" id="PF00817">
    <property type="entry name" value="IMS"/>
    <property type="match status" value="1"/>
</dbReference>
<evidence type="ECO:0000256" key="13">
    <source>
        <dbReference type="ARBA" id="ARBA00022932"/>
    </source>
</evidence>
<evidence type="ECO:0000256" key="16">
    <source>
        <dbReference type="ARBA" id="ARBA00049244"/>
    </source>
</evidence>
<keyword evidence="6" id="KW-0963">Cytoplasm</keyword>
<dbReference type="PROSITE" id="PS50173">
    <property type="entry name" value="UMUC"/>
    <property type="match status" value="1"/>
</dbReference>
<dbReference type="InterPro" id="IPR036775">
    <property type="entry name" value="DNA_pol_Y-fam_lit_finger_sf"/>
</dbReference>